<feature type="region of interest" description="Disordered" evidence="1">
    <location>
        <begin position="1"/>
        <end position="25"/>
    </location>
</feature>
<keyword evidence="4" id="KW-1185">Reference proteome</keyword>
<protein>
    <recommendedName>
        <fullName evidence="2">RNase MRP protein 1 RNA binding domain-containing protein</fullName>
    </recommendedName>
</protein>
<dbReference type="PANTHER" id="PTHR37792:SF1">
    <property type="entry name" value="RIBONUCLEASE MRP PROTEIN SUBUNIT RMP1"/>
    <property type="match status" value="1"/>
</dbReference>
<dbReference type="GO" id="GO:0000172">
    <property type="term" value="C:ribonuclease MRP complex"/>
    <property type="evidence" value="ECO:0007669"/>
    <property type="project" value="InterPro"/>
</dbReference>
<gene>
    <name evidence="3" type="ORF">GQ43DRAFT_218957</name>
</gene>
<dbReference type="EMBL" id="ML994266">
    <property type="protein sequence ID" value="KAF2197195.1"/>
    <property type="molecule type" value="Genomic_DNA"/>
</dbReference>
<evidence type="ECO:0000259" key="2">
    <source>
        <dbReference type="Pfam" id="PF20945"/>
    </source>
</evidence>
<dbReference type="OrthoDB" id="5414547at2759"/>
<evidence type="ECO:0000256" key="1">
    <source>
        <dbReference type="SAM" id="MobiDB-lite"/>
    </source>
</evidence>
<evidence type="ECO:0000313" key="4">
    <source>
        <dbReference type="Proteomes" id="UP000799536"/>
    </source>
</evidence>
<accession>A0A9P4MUM7</accession>
<dbReference type="GO" id="GO:0042134">
    <property type="term" value="F:rRNA primary transcript binding"/>
    <property type="evidence" value="ECO:0007669"/>
    <property type="project" value="InterPro"/>
</dbReference>
<dbReference type="GO" id="GO:0000466">
    <property type="term" value="P:maturation of 5.8S rRNA from tricistronic rRNA transcript (SSU-rRNA, 5.8S rRNA, LSU-rRNA)"/>
    <property type="evidence" value="ECO:0007669"/>
    <property type="project" value="TreeGrafter"/>
</dbReference>
<dbReference type="InterPro" id="IPR047205">
    <property type="entry name" value="RMP1"/>
</dbReference>
<proteinExistence type="predicted"/>
<dbReference type="GO" id="GO:0000294">
    <property type="term" value="P:nuclear-transcribed mRNA catabolic process, RNase MRP-dependent"/>
    <property type="evidence" value="ECO:0007669"/>
    <property type="project" value="TreeGrafter"/>
</dbReference>
<dbReference type="Proteomes" id="UP000799536">
    <property type="component" value="Unassembled WGS sequence"/>
</dbReference>
<organism evidence="3 4">
    <name type="scientific">Delitschia confertaspora ATCC 74209</name>
    <dbReference type="NCBI Taxonomy" id="1513339"/>
    <lineage>
        <taxon>Eukaryota</taxon>
        <taxon>Fungi</taxon>
        <taxon>Dikarya</taxon>
        <taxon>Ascomycota</taxon>
        <taxon>Pezizomycotina</taxon>
        <taxon>Dothideomycetes</taxon>
        <taxon>Pleosporomycetidae</taxon>
        <taxon>Pleosporales</taxon>
        <taxon>Delitschiaceae</taxon>
        <taxon>Delitschia</taxon>
    </lineage>
</organism>
<name>A0A9P4MUM7_9PLEO</name>
<evidence type="ECO:0000313" key="3">
    <source>
        <dbReference type="EMBL" id="KAF2197195.1"/>
    </source>
</evidence>
<dbReference type="CDD" id="cd22573">
    <property type="entry name" value="RMP1_RBD"/>
    <property type="match status" value="1"/>
</dbReference>
<dbReference type="Pfam" id="PF20945">
    <property type="entry name" value="RMP1"/>
    <property type="match status" value="1"/>
</dbReference>
<dbReference type="InterPro" id="IPR047204">
    <property type="entry name" value="RMP1_RBD"/>
</dbReference>
<dbReference type="PANTHER" id="PTHR37792">
    <property type="entry name" value="RIBONUCLEASE MRP PROTEIN SUBUNIT RMP1"/>
    <property type="match status" value="1"/>
</dbReference>
<comment type="caution">
    <text evidence="3">The sequence shown here is derived from an EMBL/GenBank/DDBJ whole genome shotgun (WGS) entry which is preliminary data.</text>
</comment>
<sequence length="193" mass="21514">MATFKSAKSVQAGDEGAVSPKASTPAPKATAKALLTINYADKQAMTDIHELLTRLYVRNRNQHRHSHWFRSLGMFRKQLGLLLAEMEDKKKGNVAETLEKRLQFWDTQCIHDWYLTFTQLVAAGQFAMIGLVLMAAIARVCKISGITDLYEEIGSNHMKVVLLTVDDGTLLEEFGDLVAADGEEDSGEVIERE</sequence>
<dbReference type="AlphaFoldDB" id="A0A9P4MUM7"/>
<feature type="domain" description="RNase MRP protein 1 RNA binding" evidence="2">
    <location>
        <begin position="51"/>
        <end position="139"/>
    </location>
</feature>
<reference evidence="3" key="1">
    <citation type="journal article" date="2020" name="Stud. Mycol.">
        <title>101 Dothideomycetes genomes: a test case for predicting lifestyles and emergence of pathogens.</title>
        <authorList>
            <person name="Haridas S."/>
            <person name="Albert R."/>
            <person name="Binder M."/>
            <person name="Bloem J."/>
            <person name="Labutti K."/>
            <person name="Salamov A."/>
            <person name="Andreopoulos B."/>
            <person name="Baker S."/>
            <person name="Barry K."/>
            <person name="Bills G."/>
            <person name="Bluhm B."/>
            <person name="Cannon C."/>
            <person name="Castanera R."/>
            <person name="Culley D."/>
            <person name="Daum C."/>
            <person name="Ezra D."/>
            <person name="Gonzalez J."/>
            <person name="Henrissat B."/>
            <person name="Kuo A."/>
            <person name="Liang C."/>
            <person name="Lipzen A."/>
            <person name="Lutzoni F."/>
            <person name="Magnuson J."/>
            <person name="Mondo S."/>
            <person name="Nolan M."/>
            <person name="Ohm R."/>
            <person name="Pangilinan J."/>
            <person name="Park H.-J."/>
            <person name="Ramirez L."/>
            <person name="Alfaro M."/>
            <person name="Sun H."/>
            <person name="Tritt A."/>
            <person name="Yoshinaga Y."/>
            <person name="Zwiers L.-H."/>
            <person name="Turgeon B."/>
            <person name="Goodwin S."/>
            <person name="Spatafora J."/>
            <person name="Crous P."/>
            <person name="Grigoriev I."/>
        </authorList>
    </citation>
    <scope>NUCLEOTIDE SEQUENCE</scope>
    <source>
        <strain evidence="3">ATCC 74209</strain>
    </source>
</reference>